<evidence type="ECO:0000313" key="2">
    <source>
        <dbReference type="Proteomes" id="UP001345963"/>
    </source>
</evidence>
<name>A0ABU7CL89_9TELE</name>
<protein>
    <submittedName>
        <fullName evidence="1">Uncharacterized protein</fullName>
    </submittedName>
</protein>
<keyword evidence="2" id="KW-1185">Reference proteome</keyword>
<sequence length="138" mass="15561">MLERKLQLILRFSRYGFILILDHIFVLPESLNGKFGCPVHICGSGEGLSKNMYLSADVAGMLYRFLCPQSKSCVLMLGASSCRILLQVGVEEEAWMREFSFHGPQQVECCLRVEELSASRWMEFNASAGLHEPRNDGN</sequence>
<evidence type="ECO:0000313" key="1">
    <source>
        <dbReference type="EMBL" id="MED6262604.1"/>
    </source>
</evidence>
<gene>
    <name evidence="1" type="ORF">ATANTOWER_022608</name>
</gene>
<proteinExistence type="predicted"/>
<dbReference type="EMBL" id="JAHUTI010093462">
    <property type="protein sequence ID" value="MED6262604.1"/>
    <property type="molecule type" value="Genomic_DNA"/>
</dbReference>
<dbReference type="Proteomes" id="UP001345963">
    <property type="component" value="Unassembled WGS sequence"/>
</dbReference>
<accession>A0ABU7CL89</accession>
<comment type="caution">
    <text evidence="1">The sequence shown here is derived from an EMBL/GenBank/DDBJ whole genome shotgun (WGS) entry which is preliminary data.</text>
</comment>
<organism evidence="1 2">
    <name type="scientific">Ataeniobius toweri</name>
    <dbReference type="NCBI Taxonomy" id="208326"/>
    <lineage>
        <taxon>Eukaryota</taxon>
        <taxon>Metazoa</taxon>
        <taxon>Chordata</taxon>
        <taxon>Craniata</taxon>
        <taxon>Vertebrata</taxon>
        <taxon>Euteleostomi</taxon>
        <taxon>Actinopterygii</taxon>
        <taxon>Neopterygii</taxon>
        <taxon>Teleostei</taxon>
        <taxon>Neoteleostei</taxon>
        <taxon>Acanthomorphata</taxon>
        <taxon>Ovalentaria</taxon>
        <taxon>Atherinomorphae</taxon>
        <taxon>Cyprinodontiformes</taxon>
        <taxon>Goodeidae</taxon>
        <taxon>Ataeniobius</taxon>
    </lineage>
</organism>
<reference evidence="1 2" key="1">
    <citation type="submission" date="2021-07" db="EMBL/GenBank/DDBJ databases">
        <authorList>
            <person name="Palmer J.M."/>
        </authorList>
    </citation>
    <scope>NUCLEOTIDE SEQUENCE [LARGE SCALE GENOMIC DNA]</scope>
    <source>
        <strain evidence="1 2">AT_MEX2019</strain>
        <tissue evidence="1">Muscle</tissue>
    </source>
</reference>